<evidence type="ECO:0000313" key="7">
    <source>
        <dbReference type="Proteomes" id="UP000036771"/>
    </source>
</evidence>
<dbReference type="PANTHER" id="PTHR32305">
    <property type="match status" value="1"/>
</dbReference>
<dbReference type="PANTHER" id="PTHR32305:SF15">
    <property type="entry name" value="PROTEIN RHSA-RELATED"/>
    <property type="match status" value="1"/>
</dbReference>
<proteinExistence type="inferred from homology"/>
<dbReference type="Gene3D" id="3.55.50.10">
    <property type="entry name" value="Baseplate protein-like domains"/>
    <property type="match status" value="1"/>
</dbReference>
<dbReference type="Pfam" id="PF04717">
    <property type="entry name" value="Phage_base_V"/>
    <property type="match status" value="1"/>
</dbReference>
<evidence type="ECO:0000259" key="5">
    <source>
        <dbReference type="Pfam" id="PF22178"/>
    </source>
</evidence>
<comment type="subcellular location">
    <subcellularLocation>
        <location evidence="1">Secreted</location>
    </subcellularLocation>
</comment>
<dbReference type="InterPro" id="IPR054030">
    <property type="entry name" value="Gp5_Vgr_C"/>
</dbReference>
<dbReference type="STRING" id="1629334.Cva_00657"/>
<protein>
    <submittedName>
        <fullName evidence="6">Phage-related baseplate assembly protein</fullName>
    </submittedName>
</protein>
<name>A0A0K8MDT9_9PROT</name>
<dbReference type="NCBIfam" id="TIGR03361">
    <property type="entry name" value="VI_Rhs_Vgr"/>
    <property type="match status" value="1"/>
</dbReference>
<evidence type="ECO:0000256" key="2">
    <source>
        <dbReference type="ARBA" id="ARBA00005558"/>
    </source>
</evidence>
<feature type="domain" description="Gp5/Type VI secretion system Vgr protein OB-fold" evidence="4">
    <location>
        <begin position="393"/>
        <end position="460"/>
    </location>
</feature>
<dbReference type="Gene3D" id="4.10.220.110">
    <property type="match status" value="1"/>
</dbReference>
<dbReference type="Gene3D" id="2.30.110.50">
    <property type="match status" value="1"/>
</dbReference>
<feature type="domain" description="Gp5/Type VI secretion system Vgr C-terminal trimerisation" evidence="5">
    <location>
        <begin position="476"/>
        <end position="525"/>
    </location>
</feature>
<dbReference type="SUPFAM" id="SSF69255">
    <property type="entry name" value="gp5 N-terminal domain-like"/>
    <property type="match status" value="1"/>
</dbReference>
<sequence>MATTTLVESQKSVSLRINTPLGENAVIMESFQGQEILSQPFEYTARLVSNNPQISFDDLMGKLVTISIDCHGHTRYFNGVVGQFKQLITAKHNDDNATYYEAKIYPLFWMLKFVQDCRIFQNKTPMEIIKIILNENAVRDFKDVTRTCGNKAREYCVQYNETAFDFVSRLLEEEGIFYFFEHQNNKHILVFGEDSSAYSACEVYEEAAFEIAQPSADFLGHITACHLKQQVVSKSHTLNDYNFTLASTNPLSKSFGQGEGGEIYAYPGHYDQEDKPEKSQLETFAKLQLEKSEAPHKAIEGTSTIPFFLPGHRFTLKGHPRADANREYVLHTVEHACHMDGRLQPQGNVYQNAFQAFPSTTPFRPPSRTRKPRIYSTQTARVTGPENEEIWTDKYGRIKVIFHWDRLSPADQESSCWVRVAEGWAGNNWGILFTPRIGMEVVVTFIEGNPDRPLVIGSVYNSDNMPPYLPEQPTKSTIKSRSTKGGEGFNEFRFEDLKGSEQIYLFSQKDRDFRVKENVTDWIEKGSYWFWIDQGSREMTIGGTNGVPKTTPEGQALPAGIGDDNLTMLSGSKTAKLLGQGASYNMIIPDGHHFLQIEKGTKYTIGGELNEFIKIEQGKHETHILQGEQHTVINQGNSLSYIETGNYTVGITSGNLSQEIVTGNMLFGVTSGDIMSYVETGMAGISVTTGTIKCLIQQGNYIFRIKEGNSDSKINQGNETLHILQGNQTLKIDQGNQETQISVGNRSIKVDSGNEDHFVNGNYDHHVVQNYSLKVDGNLSIIVTGTTKIESVGSIDISTPQSIRISAGESINMSAGMSLTQEAGTTITQEAGAEMTLSASLEMEMNALSITQTAEMAYNVEAGAEASITAGANMTITAATVFIA</sequence>
<dbReference type="NCBIfam" id="TIGR01646">
    <property type="entry name" value="vgr_GE"/>
    <property type="match status" value="1"/>
</dbReference>
<dbReference type="SUPFAM" id="SSF69279">
    <property type="entry name" value="Phage tail proteins"/>
    <property type="match status" value="2"/>
</dbReference>
<dbReference type="InterPro" id="IPR006531">
    <property type="entry name" value="Gp5/Vgr_OB"/>
</dbReference>
<gene>
    <name evidence="6" type="ORF">Cva_00657</name>
</gene>
<dbReference type="SUPFAM" id="SSF69349">
    <property type="entry name" value="Phage fibre proteins"/>
    <property type="match status" value="2"/>
</dbReference>
<dbReference type="OrthoDB" id="9762420at2"/>
<dbReference type="Gene3D" id="2.40.50.230">
    <property type="entry name" value="Gp5 N-terminal domain"/>
    <property type="match status" value="1"/>
</dbReference>
<keyword evidence="3" id="KW-0964">Secreted</keyword>
<accession>A0A0K8MDT9</accession>
<keyword evidence="7" id="KW-1185">Reference proteome</keyword>
<dbReference type="EMBL" id="BBVC01000022">
    <property type="protein sequence ID" value="GAO98014.1"/>
    <property type="molecule type" value="Genomic_DNA"/>
</dbReference>
<dbReference type="InterPro" id="IPR037026">
    <property type="entry name" value="Vgr_OB-fold_dom_sf"/>
</dbReference>
<reference evidence="6 7" key="1">
    <citation type="submission" date="2015-03" db="EMBL/GenBank/DDBJ databases">
        <title>Caedibacter varicaedens, whole genome shotgun sequence.</title>
        <authorList>
            <person name="Suzuki H."/>
            <person name="Dapper A.L."/>
            <person name="Gibson A.K."/>
            <person name="Jackson C."/>
            <person name="Lee H."/>
            <person name="Pejaver V.R."/>
            <person name="Doak T."/>
            <person name="Lynch M."/>
        </authorList>
    </citation>
    <scope>NUCLEOTIDE SEQUENCE [LARGE SCALE GENOMIC DNA]</scope>
</reference>
<dbReference type="Pfam" id="PF05954">
    <property type="entry name" value="Phage_GPD"/>
    <property type="match status" value="1"/>
</dbReference>
<dbReference type="Pfam" id="PF22178">
    <property type="entry name" value="Gp5_trimer_C"/>
    <property type="match status" value="1"/>
</dbReference>
<dbReference type="InterPro" id="IPR006533">
    <property type="entry name" value="T6SS_Vgr_RhsGE"/>
</dbReference>
<evidence type="ECO:0000256" key="1">
    <source>
        <dbReference type="ARBA" id="ARBA00004613"/>
    </source>
</evidence>
<evidence type="ECO:0000313" key="6">
    <source>
        <dbReference type="EMBL" id="GAO98014.1"/>
    </source>
</evidence>
<comment type="similarity">
    <text evidence="2">Belongs to the VgrG protein family.</text>
</comment>
<dbReference type="InterPro" id="IPR050708">
    <property type="entry name" value="T6SS_VgrG/RHS"/>
</dbReference>
<dbReference type="Proteomes" id="UP000036771">
    <property type="component" value="Unassembled WGS sequence"/>
</dbReference>
<evidence type="ECO:0000256" key="3">
    <source>
        <dbReference type="ARBA" id="ARBA00022525"/>
    </source>
</evidence>
<dbReference type="GO" id="GO:0005576">
    <property type="term" value="C:extracellular region"/>
    <property type="evidence" value="ECO:0007669"/>
    <property type="project" value="UniProtKB-SubCell"/>
</dbReference>
<dbReference type="InterPro" id="IPR017847">
    <property type="entry name" value="T6SS_RhsGE_Vgr_subset"/>
</dbReference>
<comment type="caution">
    <text evidence="6">The sequence shown here is derived from an EMBL/GenBank/DDBJ whole genome shotgun (WGS) entry which is preliminary data.</text>
</comment>
<organism evidence="6 7">
    <name type="scientific">Caedimonas varicaedens</name>
    <dbReference type="NCBI Taxonomy" id="1629334"/>
    <lineage>
        <taxon>Bacteria</taxon>
        <taxon>Pseudomonadati</taxon>
        <taxon>Pseudomonadota</taxon>
        <taxon>Alphaproteobacteria</taxon>
        <taxon>Holosporales</taxon>
        <taxon>Caedimonadaceae</taxon>
        <taxon>Caedimonas</taxon>
    </lineage>
</organism>
<evidence type="ECO:0000259" key="4">
    <source>
        <dbReference type="Pfam" id="PF04717"/>
    </source>
</evidence>
<dbReference type="AlphaFoldDB" id="A0A0K8MDT9"/>